<dbReference type="EMBL" id="AP018203">
    <property type="protein sequence ID" value="BAY54154.1"/>
    <property type="molecule type" value="Genomic_DNA"/>
</dbReference>
<dbReference type="InterPro" id="IPR011009">
    <property type="entry name" value="Kinase-like_dom_sf"/>
</dbReference>
<evidence type="ECO:0000313" key="4">
    <source>
        <dbReference type="EMBL" id="BAY54154.1"/>
    </source>
</evidence>
<dbReference type="InterPro" id="IPR000719">
    <property type="entry name" value="Prot_kinase_dom"/>
</dbReference>
<dbReference type="Pfam" id="PF00481">
    <property type="entry name" value="PP2C"/>
    <property type="match status" value="1"/>
</dbReference>
<dbReference type="InterPro" id="IPR015655">
    <property type="entry name" value="PP2C"/>
</dbReference>
<feature type="domain" description="PPM-type phosphatase" evidence="3">
    <location>
        <begin position="409"/>
        <end position="668"/>
    </location>
</feature>
<feature type="compositionally biased region" description="Basic and acidic residues" evidence="1">
    <location>
        <begin position="114"/>
        <end position="125"/>
    </location>
</feature>
<evidence type="ECO:0000259" key="2">
    <source>
        <dbReference type="PROSITE" id="PS50011"/>
    </source>
</evidence>
<evidence type="ECO:0000256" key="1">
    <source>
        <dbReference type="SAM" id="MobiDB-lite"/>
    </source>
</evidence>
<dbReference type="Gene3D" id="1.10.510.10">
    <property type="entry name" value="Transferase(Phosphotransferase) domain 1"/>
    <property type="match status" value="1"/>
</dbReference>
<dbReference type="CDD" id="cd00143">
    <property type="entry name" value="PP2Cc"/>
    <property type="match status" value="1"/>
</dbReference>
<dbReference type="PROSITE" id="PS51746">
    <property type="entry name" value="PPM_2"/>
    <property type="match status" value="1"/>
</dbReference>
<reference evidence="4 5" key="1">
    <citation type="submission" date="2017-06" db="EMBL/GenBank/DDBJ databases">
        <title>Genome sequencing of cyanobaciteial culture collection at National Institute for Environmental Studies (NIES).</title>
        <authorList>
            <person name="Hirose Y."/>
            <person name="Shimura Y."/>
            <person name="Fujisawa T."/>
            <person name="Nakamura Y."/>
            <person name="Kawachi M."/>
        </authorList>
    </citation>
    <scope>NUCLEOTIDE SEQUENCE [LARGE SCALE GENOMIC DNA]</scope>
    <source>
        <strain evidence="4 5">NIES-2135</strain>
    </source>
</reference>
<organism evidence="4 5">
    <name type="scientific">Leptolyngbya boryana NIES-2135</name>
    <dbReference type="NCBI Taxonomy" id="1973484"/>
    <lineage>
        <taxon>Bacteria</taxon>
        <taxon>Bacillati</taxon>
        <taxon>Cyanobacteriota</taxon>
        <taxon>Cyanophyceae</taxon>
        <taxon>Leptolyngbyales</taxon>
        <taxon>Leptolyngbyaceae</taxon>
        <taxon>Leptolyngbya group</taxon>
        <taxon>Leptolyngbya</taxon>
    </lineage>
</organism>
<evidence type="ECO:0000259" key="3">
    <source>
        <dbReference type="PROSITE" id="PS51746"/>
    </source>
</evidence>
<keyword evidence="5" id="KW-1185">Reference proteome</keyword>
<dbReference type="GO" id="GO:0004672">
    <property type="term" value="F:protein kinase activity"/>
    <property type="evidence" value="ECO:0007669"/>
    <property type="project" value="InterPro"/>
</dbReference>
<name>A0A1Z4JBK2_LEPBY</name>
<evidence type="ECO:0000313" key="5">
    <source>
        <dbReference type="Proteomes" id="UP000217895"/>
    </source>
</evidence>
<protein>
    <submittedName>
        <fullName evidence="4">Protein-serine/threonine phosphatase</fullName>
    </submittedName>
</protein>
<dbReference type="InterPro" id="IPR036457">
    <property type="entry name" value="PPM-type-like_dom_sf"/>
</dbReference>
<dbReference type="AlphaFoldDB" id="A0A1Z4JBK2"/>
<dbReference type="GO" id="GO:0005524">
    <property type="term" value="F:ATP binding"/>
    <property type="evidence" value="ECO:0007669"/>
    <property type="project" value="InterPro"/>
</dbReference>
<dbReference type="PANTHER" id="PTHR47992">
    <property type="entry name" value="PROTEIN PHOSPHATASE"/>
    <property type="match status" value="1"/>
</dbReference>
<feature type="region of interest" description="Disordered" evidence="1">
    <location>
        <begin position="1"/>
        <end position="132"/>
    </location>
</feature>
<dbReference type="SMART" id="SM00220">
    <property type="entry name" value="S_TKc"/>
    <property type="match status" value="1"/>
</dbReference>
<dbReference type="SUPFAM" id="SSF56112">
    <property type="entry name" value="Protein kinase-like (PK-like)"/>
    <property type="match status" value="1"/>
</dbReference>
<dbReference type="Pfam" id="PF00069">
    <property type="entry name" value="Pkinase"/>
    <property type="match status" value="1"/>
</dbReference>
<dbReference type="SMART" id="SM00331">
    <property type="entry name" value="PP2C_SIG"/>
    <property type="match status" value="1"/>
</dbReference>
<proteinExistence type="predicted"/>
<dbReference type="PROSITE" id="PS50011">
    <property type="entry name" value="PROTEIN_KINASE_DOM"/>
    <property type="match status" value="1"/>
</dbReference>
<sequence length="677" mass="74985">MSEPTFSDESIVGQHNTILKSSEDHQQSDQTPDAALAETPPTHADPESSSASPSELDRTEPIEEPLLCDPPEPPDQVSAEHTSEAEPAQDDLDPQLPEPSEIDEEVQSPTVEQEADRAEEPREESSAESSAEPLLLEELSEPLSEIPAPPLLDRGTEIISPEGATFRIRTQLRSDSQINLYQAIWIAPQKEVWLREALSGTEAAERLQHEATVLQDLNHQMFPQVFSLFDQDGKTILISEAINTETTLADWLERDRVPLPQLLSTLAQLAFGLTHLHTKGWVHLGLRPTQIAIGKPIKIFEFSYAVRLGQTTAHPFLHVGYSSPDLRPELPVDAREDVYSVGAILYAALTGQNLSEMGLEHSRLPEIPGGLQLLRRCLGSRDSRLKTMEELHQHLLRLKRRIAPTISYSIAAATTIGLEATRTTNQDAYGYLNGQFLCEAEEQVWSIACIADGMGGMAAGEVASEVAVKAVLAEAALHFATLQSGPDPTSTVKTWVQKANQQVCQTLKQRHERGGCTMLCVCLINRRFTIAHVGDCRLYRIRGKDVIRLTQDHSLAMVHVLQQQISLEELRQHPDRSKVTRSLGERSPLPEYYIDTLQPMTTQTTIELQTEDVLLLCSDGLWEPLLEQDMAEVIAAAGFDLQHAANELINLTLQRGAPDNATVLLVRLNETAILKEE</sequence>
<dbReference type="GO" id="GO:0004722">
    <property type="term" value="F:protein serine/threonine phosphatase activity"/>
    <property type="evidence" value="ECO:0007669"/>
    <property type="project" value="InterPro"/>
</dbReference>
<dbReference type="Gene3D" id="3.60.40.10">
    <property type="entry name" value="PPM-type phosphatase domain"/>
    <property type="match status" value="1"/>
</dbReference>
<gene>
    <name evidence="4" type="ORF">NIES2135_09680</name>
</gene>
<dbReference type="InterPro" id="IPR001932">
    <property type="entry name" value="PPM-type_phosphatase-like_dom"/>
</dbReference>
<dbReference type="SUPFAM" id="SSF81606">
    <property type="entry name" value="PP2C-like"/>
    <property type="match status" value="1"/>
</dbReference>
<dbReference type="SMART" id="SM00332">
    <property type="entry name" value="PP2Cc"/>
    <property type="match status" value="1"/>
</dbReference>
<dbReference type="Proteomes" id="UP000217895">
    <property type="component" value="Chromosome"/>
</dbReference>
<feature type="domain" description="Protein kinase" evidence="2">
    <location>
        <begin position="166"/>
        <end position="395"/>
    </location>
</feature>
<feature type="compositionally biased region" description="Polar residues" evidence="1">
    <location>
        <begin position="1"/>
        <end position="20"/>
    </location>
</feature>
<accession>A0A1Z4JBK2</accession>